<feature type="region of interest" description="Disordered" evidence="1">
    <location>
        <begin position="1"/>
        <end position="159"/>
    </location>
</feature>
<dbReference type="InterPro" id="IPR018929">
    <property type="entry name" value="DUF2510"/>
</dbReference>
<dbReference type="GeneID" id="95393291"/>
<evidence type="ECO:0000256" key="2">
    <source>
        <dbReference type="SAM" id="Phobius"/>
    </source>
</evidence>
<dbReference type="EMBL" id="JACIBV010000001">
    <property type="protein sequence ID" value="MBB3731180.1"/>
    <property type="molecule type" value="Genomic_DNA"/>
</dbReference>
<keyword evidence="2" id="KW-0472">Membrane</keyword>
<organism evidence="4 5">
    <name type="scientific">Nonomuraea dietziae</name>
    <dbReference type="NCBI Taxonomy" id="65515"/>
    <lineage>
        <taxon>Bacteria</taxon>
        <taxon>Bacillati</taxon>
        <taxon>Actinomycetota</taxon>
        <taxon>Actinomycetes</taxon>
        <taxon>Streptosporangiales</taxon>
        <taxon>Streptosporangiaceae</taxon>
        <taxon>Nonomuraea</taxon>
    </lineage>
</organism>
<feature type="compositionally biased region" description="Low complexity" evidence="1">
    <location>
        <begin position="220"/>
        <end position="232"/>
    </location>
</feature>
<feature type="compositionally biased region" description="Gly residues" evidence="1">
    <location>
        <begin position="114"/>
        <end position="129"/>
    </location>
</feature>
<reference evidence="4 5" key="1">
    <citation type="submission" date="2020-08" db="EMBL/GenBank/DDBJ databases">
        <title>Sequencing the genomes of 1000 actinobacteria strains.</title>
        <authorList>
            <person name="Klenk H.-P."/>
        </authorList>
    </citation>
    <scope>NUCLEOTIDE SEQUENCE [LARGE SCALE GENOMIC DNA]</scope>
    <source>
        <strain evidence="4 5">DSM 44320</strain>
    </source>
</reference>
<keyword evidence="5" id="KW-1185">Reference proteome</keyword>
<feature type="compositionally biased region" description="Low complexity" evidence="1">
    <location>
        <begin position="68"/>
        <end position="87"/>
    </location>
</feature>
<feature type="domain" description="DUF2510" evidence="3">
    <location>
        <begin position="7"/>
        <end position="39"/>
    </location>
</feature>
<dbReference type="Pfam" id="PF10708">
    <property type="entry name" value="DUF2510"/>
    <property type="match status" value="1"/>
</dbReference>
<evidence type="ECO:0000259" key="3">
    <source>
        <dbReference type="Pfam" id="PF10708"/>
    </source>
</evidence>
<keyword evidence="2" id="KW-1133">Transmembrane helix</keyword>
<evidence type="ECO:0000313" key="5">
    <source>
        <dbReference type="Proteomes" id="UP000579945"/>
    </source>
</evidence>
<sequence>MTTQTPAGWYPDPYGSPQLRWWDGAQWTDATHPMEQRPSGAQQSTPPQAGPPPGSPQAGFPQGGSPQGGAPQAGPPQAGSPHQPHAPVVGSTPYHGGNAAPSQPYPAQGQHPAPGGGWAQGPEPQGGGWPAAPTQQYGRQPWGGGTAQMPRPDFGQPPKSGGGALPWVLGGIGVVLVLALIAGAAIFLVNRSSGTTAQPTPEPVPSASQSEPAPSPSPTTPSESPTQTPQSPGAELPPASGGRITDPRTGLSFAAPGDPWEVPKSAEINAPDPNMQQWSAGTSAVSHEKYDGESTWTGSIYTGELNPIYPYEGVQGLRGTVATVFIDFARFYPIKHERKILQDKAITVDGHKGWVLEYELDFTAESEKNGYQWKKERGAVVVVDRGEGKRPALLYASVPDNLDTGLVTQVLNSLKLS</sequence>
<name>A0A7W5VCN5_9ACTN</name>
<comment type="caution">
    <text evidence="4">The sequence shown here is derived from an EMBL/GenBank/DDBJ whole genome shotgun (WGS) entry which is preliminary data.</text>
</comment>
<dbReference type="RefSeq" id="WP_183656841.1">
    <property type="nucleotide sequence ID" value="NZ_BAAAXX010000090.1"/>
</dbReference>
<evidence type="ECO:0000313" key="4">
    <source>
        <dbReference type="EMBL" id="MBB3731180.1"/>
    </source>
</evidence>
<keyword evidence="2" id="KW-0812">Transmembrane</keyword>
<evidence type="ECO:0000256" key="1">
    <source>
        <dbReference type="SAM" id="MobiDB-lite"/>
    </source>
</evidence>
<protein>
    <recommendedName>
        <fullName evidence="3">DUF2510 domain-containing protein</fullName>
    </recommendedName>
</protein>
<proteinExistence type="predicted"/>
<dbReference type="Proteomes" id="UP000579945">
    <property type="component" value="Unassembled WGS sequence"/>
</dbReference>
<feature type="region of interest" description="Disordered" evidence="1">
    <location>
        <begin position="194"/>
        <end position="273"/>
    </location>
</feature>
<feature type="transmembrane region" description="Helical" evidence="2">
    <location>
        <begin position="164"/>
        <end position="189"/>
    </location>
</feature>
<accession>A0A7W5VCN5</accession>
<dbReference type="AlphaFoldDB" id="A0A7W5VCN5"/>
<gene>
    <name evidence="4" type="ORF">FHR33_007040</name>
</gene>